<comment type="caution">
    <text evidence="2">The sequence shown here is derived from an EMBL/GenBank/DDBJ whole genome shotgun (WGS) entry which is preliminary data.</text>
</comment>
<organism evidence="2 3">
    <name type="scientific">Roridomyces roridus</name>
    <dbReference type="NCBI Taxonomy" id="1738132"/>
    <lineage>
        <taxon>Eukaryota</taxon>
        <taxon>Fungi</taxon>
        <taxon>Dikarya</taxon>
        <taxon>Basidiomycota</taxon>
        <taxon>Agaricomycotina</taxon>
        <taxon>Agaricomycetes</taxon>
        <taxon>Agaricomycetidae</taxon>
        <taxon>Agaricales</taxon>
        <taxon>Marasmiineae</taxon>
        <taxon>Mycenaceae</taxon>
        <taxon>Roridomyces</taxon>
    </lineage>
</organism>
<reference evidence="2" key="1">
    <citation type="submission" date="2023-03" db="EMBL/GenBank/DDBJ databases">
        <title>Massive genome expansion in bonnet fungi (Mycena s.s.) driven by repeated elements and novel gene families across ecological guilds.</title>
        <authorList>
            <consortium name="Lawrence Berkeley National Laboratory"/>
            <person name="Harder C.B."/>
            <person name="Miyauchi S."/>
            <person name="Viragh M."/>
            <person name="Kuo A."/>
            <person name="Thoen E."/>
            <person name="Andreopoulos B."/>
            <person name="Lu D."/>
            <person name="Skrede I."/>
            <person name="Drula E."/>
            <person name="Henrissat B."/>
            <person name="Morin E."/>
            <person name="Kohler A."/>
            <person name="Barry K."/>
            <person name="LaButti K."/>
            <person name="Morin E."/>
            <person name="Salamov A."/>
            <person name="Lipzen A."/>
            <person name="Mereny Z."/>
            <person name="Hegedus B."/>
            <person name="Baldrian P."/>
            <person name="Stursova M."/>
            <person name="Weitz H."/>
            <person name="Taylor A."/>
            <person name="Grigoriev I.V."/>
            <person name="Nagy L.G."/>
            <person name="Martin F."/>
            <person name="Kauserud H."/>
        </authorList>
    </citation>
    <scope>NUCLEOTIDE SEQUENCE</scope>
    <source>
        <strain evidence="2">9284</strain>
    </source>
</reference>
<evidence type="ECO:0008006" key="4">
    <source>
        <dbReference type="Google" id="ProtNLM"/>
    </source>
</evidence>
<dbReference type="AlphaFoldDB" id="A0AAD7FB16"/>
<gene>
    <name evidence="2" type="ORF">FB45DRAFT_1066997</name>
</gene>
<dbReference type="EMBL" id="JARKIF010000041">
    <property type="protein sequence ID" value="KAJ7609275.1"/>
    <property type="molecule type" value="Genomic_DNA"/>
</dbReference>
<sequence>MSPNCSISPPHPRICTSSRRPPSPPSSRSNSPTSFPPGFVFPPNPPLNCPFRECVGFAEDGMPTVSDSPVRSDDPLVEQVMMFRADPSSPCAHCRKHGNRCEFVESGSPCPTCLALGVPDCRFADPDYFLLNLVEYRNRHLHDKCDELVGQVNNGTLDASLFDQAYHRIEEEFYRVAQGAIVRFGITHGATNDLTRRGFHLLALSVDDPEVLAQLIAACTKTGLHPDVLVDMSTRLRDLYLS</sequence>
<dbReference type="Proteomes" id="UP001221142">
    <property type="component" value="Unassembled WGS sequence"/>
</dbReference>
<proteinExistence type="predicted"/>
<protein>
    <recommendedName>
        <fullName evidence="4">Zn(2)-C6 fungal-type domain-containing protein</fullName>
    </recommendedName>
</protein>
<evidence type="ECO:0000313" key="3">
    <source>
        <dbReference type="Proteomes" id="UP001221142"/>
    </source>
</evidence>
<accession>A0AAD7FB16</accession>
<name>A0AAD7FB16_9AGAR</name>
<evidence type="ECO:0000256" key="1">
    <source>
        <dbReference type="SAM" id="MobiDB-lite"/>
    </source>
</evidence>
<evidence type="ECO:0000313" key="2">
    <source>
        <dbReference type="EMBL" id="KAJ7609275.1"/>
    </source>
</evidence>
<feature type="compositionally biased region" description="Low complexity" evidence="1">
    <location>
        <begin position="13"/>
        <end position="37"/>
    </location>
</feature>
<feature type="region of interest" description="Disordered" evidence="1">
    <location>
        <begin position="1"/>
        <end position="37"/>
    </location>
</feature>
<keyword evidence="3" id="KW-1185">Reference proteome</keyword>